<evidence type="ECO:0000256" key="1">
    <source>
        <dbReference type="ARBA" id="ARBA00009431"/>
    </source>
</evidence>
<accession>A0AA38CCM5</accession>
<dbReference type="GO" id="GO:0004185">
    <property type="term" value="F:serine-type carboxypeptidase activity"/>
    <property type="evidence" value="ECO:0007669"/>
    <property type="project" value="InterPro"/>
</dbReference>
<dbReference type="AlphaFoldDB" id="A0AA38CCM5"/>
<dbReference type="InterPro" id="IPR001563">
    <property type="entry name" value="Peptidase_S10"/>
</dbReference>
<organism evidence="2 3">
    <name type="scientific">Taxus chinensis</name>
    <name type="common">Chinese yew</name>
    <name type="synonym">Taxus wallichiana var. chinensis</name>
    <dbReference type="NCBI Taxonomy" id="29808"/>
    <lineage>
        <taxon>Eukaryota</taxon>
        <taxon>Viridiplantae</taxon>
        <taxon>Streptophyta</taxon>
        <taxon>Embryophyta</taxon>
        <taxon>Tracheophyta</taxon>
        <taxon>Spermatophyta</taxon>
        <taxon>Pinopsida</taxon>
        <taxon>Pinidae</taxon>
        <taxon>Conifers II</taxon>
        <taxon>Cupressales</taxon>
        <taxon>Taxaceae</taxon>
        <taxon>Taxus</taxon>
    </lineage>
</organism>
<dbReference type="Proteomes" id="UP000824469">
    <property type="component" value="Unassembled WGS sequence"/>
</dbReference>
<dbReference type="Gene3D" id="3.40.50.1820">
    <property type="entry name" value="alpha/beta hydrolase"/>
    <property type="match status" value="1"/>
</dbReference>
<dbReference type="InterPro" id="IPR029058">
    <property type="entry name" value="AB_hydrolase_fold"/>
</dbReference>
<dbReference type="OMA" id="GWILEIG"/>
<dbReference type="Pfam" id="PF00450">
    <property type="entry name" value="Peptidase_S10"/>
    <property type="match status" value="1"/>
</dbReference>
<gene>
    <name evidence="2" type="ORF">KI387_040001</name>
</gene>
<proteinExistence type="inferred from homology"/>
<reference evidence="2 3" key="1">
    <citation type="journal article" date="2021" name="Nat. Plants">
        <title>The Taxus genome provides insights into paclitaxel biosynthesis.</title>
        <authorList>
            <person name="Xiong X."/>
            <person name="Gou J."/>
            <person name="Liao Q."/>
            <person name="Li Y."/>
            <person name="Zhou Q."/>
            <person name="Bi G."/>
            <person name="Li C."/>
            <person name="Du R."/>
            <person name="Wang X."/>
            <person name="Sun T."/>
            <person name="Guo L."/>
            <person name="Liang H."/>
            <person name="Lu P."/>
            <person name="Wu Y."/>
            <person name="Zhang Z."/>
            <person name="Ro D.K."/>
            <person name="Shang Y."/>
            <person name="Huang S."/>
            <person name="Yan J."/>
        </authorList>
    </citation>
    <scope>NUCLEOTIDE SEQUENCE [LARGE SCALE GENOMIC DNA]</scope>
    <source>
        <strain evidence="2">Ta-2019</strain>
    </source>
</reference>
<dbReference type="EMBL" id="JAHRHJ020000011">
    <property type="protein sequence ID" value="KAH9296413.1"/>
    <property type="molecule type" value="Genomic_DNA"/>
</dbReference>
<comment type="similarity">
    <text evidence="1">Belongs to the peptidase S10 family.</text>
</comment>
<comment type="caution">
    <text evidence="2">The sequence shown here is derived from an EMBL/GenBank/DDBJ whole genome shotgun (WGS) entry which is preliminary data.</text>
</comment>
<feature type="non-terminal residue" evidence="2">
    <location>
        <position position="1"/>
    </location>
</feature>
<keyword evidence="3" id="KW-1185">Reference proteome</keyword>
<sequence>FSAHTQGLIDFQEKFYLEMLQQQAVSLALEEEWNEASVAGKRIEGWLKDVTGIASVQDPRRTYPYEISEHGTDFLFIFVNQRAVKEALRADVNINWKRWSDAVESRMSADYMKSTKWKVEMLVKWMPVLVYQGQFDLGFAVSVEEWLRSVDWSGMSEFWRTERKVWKVGTVVAGYIRSHSNLTNVVVARAGHEAAVDQRGSCQVMIESWVKNQAAANTDHVFQAPSWNLTIA</sequence>
<name>A0AA38CCM5_TAXCH</name>
<protein>
    <submittedName>
        <fullName evidence="2">Uncharacterized protein</fullName>
    </submittedName>
</protein>
<evidence type="ECO:0000313" key="3">
    <source>
        <dbReference type="Proteomes" id="UP000824469"/>
    </source>
</evidence>
<dbReference type="SUPFAM" id="SSF53474">
    <property type="entry name" value="alpha/beta-Hydrolases"/>
    <property type="match status" value="1"/>
</dbReference>
<evidence type="ECO:0000313" key="2">
    <source>
        <dbReference type="EMBL" id="KAH9296413.1"/>
    </source>
</evidence>
<dbReference type="GO" id="GO:0006508">
    <property type="term" value="P:proteolysis"/>
    <property type="evidence" value="ECO:0007669"/>
    <property type="project" value="InterPro"/>
</dbReference>